<feature type="region of interest" description="Disordered" evidence="1">
    <location>
        <begin position="145"/>
        <end position="178"/>
    </location>
</feature>
<accession>Q2R927</accession>
<evidence type="ECO:0000256" key="1">
    <source>
        <dbReference type="SAM" id="MobiDB-lite"/>
    </source>
</evidence>
<reference evidence="3" key="1">
    <citation type="journal article" date="2005" name="BMC Biol.">
        <title>The sequence of rice chromosomes 11 and 12, rich in disease resistance genes and recent gene duplications.</title>
        <authorList>
            <consortium name="The rice chromosomes 11 and 12 sequencing consortia"/>
        </authorList>
    </citation>
    <scope>NUCLEOTIDE SEQUENCE [LARGE SCALE GENOMIC DNA]</scope>
</reference>
<dbReference type="PANTHER" id="PTHR47169">
    <property type="entry name" value="OS01G0541250 PROTEIN"/>
    <property type="match status" value="1"/>
</dbReference>
<dbReference type="PANTHER" id="PTHR47169:SF2">
    <property type="entry name" value="OS01G0541250 PROTEIN"/>
    <property type="match status" value="1"/>
</dbReference>
<dbReference type="InterPro" id="IPR056671">
    <property type="entry name" value="DUF7769"/>
</dbReference>
<dbReference type="Pfam" id="PF24964">
    <property type="entry name" value="DUF7769"/>
    <property type="match status" value="1"/>
</dbReference>
<dbReference type="AlphaFoldDB" id="Q2R927"/>
<sequence length="670" mass="74743">MTKEEGRVGRRRKFVTPWKKAAQEVGDGGAEDRVERLAAAASSSTALSPRVTLDGSNVGGKKGKKRKSPCVAMPFFRTPLSRMLLSPSIRIRSPSIQQRTSPSATTHGICQGREQRTMDIDLNLEPGDTYAATDPGEAGFDHSAATDAQGNGEAGFDHSAATDAQGNGEAGFDPFDSNADDDVLVTLEEIGVDPGQENVQPQFDPFFDSDVDDAILVPQENTHKNVVLDNDKRRAIFDAMLVKARKGYLKGHESKEVSAKFSVPIRTVQRIWKKGKSCLDQGISVDVASGRSRCGRKKKVVDVSCLEDISILSRTTIQDVATQLGVSTSKVYRMKKEGAIKRVSSSLDPYLTDQNKIDRLKWCIEMLDPRSVPHNLVFKPLFDFIFIDEKWFNITRKTVRYYAAPTASRRIRTIQNKNFIPKIMILTALARPRFDSNGNCIFDGKIGCFPFVTYTAAKRSSVNRPAGTIEMKPIESITKEVIRSFMIEKVLPAVRAKWPREDAGKPIYIQQDNARPHIAPDDRMFCEAAKQDGFNIKLVCQPANSPDLNVLDLGFFNSIQSIQYKSASTTTEELVAAIDRAFEDYPVRLSNRIFLSLHACMREVIEVLGDNSYDLPHIKKGVLERQGRLPLQLRCDAKSVNNANNYLRLAISIYKKQQLGWQQPLYKLCV</sequence>
<name>Q2R927_ORYSJ</name>
<gene>
    <name evidence="3" type="ordered locus">LOC_Os11g10190</name>
</gene>
<dbReference type="GO" id="GO:0003676">
    <property type="term" value="F:nucleic acid binding"/>
    <property type="evidence" value="ECO:0007669"/>
    <property type="project" value="InterPro"/>
</dbReference>
<feature type="compositionally biased region" description="Low complexity" evidence="1">
    <location>
        <begin position="38"/>
        <end position="48"/>
    </location>
</feature>
<reference evidence="3" key="2">
    <citation type="submission" date="2005-04" db="EMBL/GenBank/DDBJ databases">
        <authorList>
            <person name="Buell C.R."/>
            <person name="Wing R.A."/>
            <person name="McCombie W.A."/>
            <person name="Ouyang S."/>
        </authorList>
    </citation>
    <scope>NUCLEOTIDE SEQUENCE</scope>
</reference>
<feature type="domain" description="DUF7769" evidence="2">
    <location>
        <begin position="229"/>
        <end position="282"/>
    </location>
</feature>
<proteinExistence type="predicted"/>
<dbReference type="EMBL" id="DP000010">
    <property type="protein sequence ID" value="ABA91962.1"/>
    <property type="molecule type" value="Genomic_DNA"/>
</dbReference>
<protein>
    <submittedName>
        <fullName evidence="3">Transposon protein, putative, Mariner sub-class</fullName>
    </submittedName>
</protein>
<dbReference type="Gene3D" id="3.30.420.10">
    <property type="entry name" value="Ribonuclease H-like superfamily/Ribonuclease H"/>
    <property type="match status" value="1"/>
</dbReference>
<evidence type="ECO:0000259" key="2">
    <source>
        <dbReference type="Pfam" id="PF24964"/>
    </source>
</evidence>
<dbReference type="InterPro" id="IPR036397">
    <property type="entry name" value="RNaseH_sf"/>
</dbReference>
<feature type="region of interest" description="Disordered" evidence="1">
    <location>
        <begin position="38"/>
        <end position="68"/>
    </location>
</feature>
<reference evidence="3" key="3">
    <citation type="submission" date="2006-01" db="EMBL/GenBank/DDBJ databases">
        <authorList>
            <person name="Buell R."/>
        </authorList>
    </citation>
    <scope>NUCLEOTIDE SEQUENCE</scope>
</reference>
<organism evidence="3">
    <name type="scientific">Oryza sativa subsp. japonica</name>
    <name type="common">Rice</name>
    <dbReference type="NCBI Taxonomy" id="39947"/>
    <lineage>
        <taxon>Eukaryota</taxon>
        <taxon>Viridiplantae</taxon>
        <taxon>Streptophyta</taxon>
        <taxon>Embryophyta</taxon>
        <taxon>Tracheophyta</taxon>
        <taxon>Spermatophyta</taxon>
        <taxon>Magnoliopsida</taxon>
        <taxon>Liliopsida</taxon>
        <taxon>Poales</taxon>
        <taxon>Poaceae</taxon>
        <taxon>BOP clade</taxon>
        <taxon>Oryzoideae</taxon>
        <taxon>Oryzeae</taxon>
        <taxon>Oryzinae</taxon>
        <taxon>Oryza</taxon>
        <taxon>Oryza sativa</taxon>
    </lineage>
</organism>
<evidence type="ECO:0000313" key="3">
    <source>
        <dbReference type="EMBL" id="ABA91962.1"/>
    </source>
</evidence>